<keyword evidence="4" id="KW-0053">Apoptosis</keyword>
<reference evidence="10 11" key="1">
    <citation type="journal article" date="2013" name="Nature">
        <title>Insights into bilaterian evolution from three spiralian genomes.</title>
        <authorList>
            <person name="Simakov O."/>
            <person name="Marletaz F."/>
            <person name="Cho S.J."/>
            <person name="Edsinger-Gonzales E."/>
            <person name="Havlak P."/>
            <person name="Hellsten U."/>
            <person name="Kuo D.H."/>
            <person name="Larsson T."/>
            <person name="Lv J."/>
            <person name="Arendt D."/>
            <person name="Savage R."/>
            <person name="Osoegawa K."/>
            <person name="de Jong P."/>
            <person name="Grimwood J."/>
            <person name="Chapman J.A."/>
            <person name="Shapiro H."/>
            <person name="Aerts A."/>
            <person name="Otillar R.P."/>
            <person name="Terry A.Y."/>
            <person name="Boore J.L."/>
            <person name="Grigoriev I.V."/>
            <person name="Lindberg D.R."/>
            <person name="Seaver E.C."/>
            <person name="Weisblat D.A."/>
            <person name="Putnam N.H."/>
            <person name="Rokhsar D.S."/>
        </authorList>
    </citation>
    <scope>NUCLEOTIDE SEQUENCE [LARGE SCALE GENOMIC DNA]</scope>
</reference>
<dbReference type="Pfam" id="PF18422">
    <property type="entry name" value="TNFR_16_TM"/>
    <property type="match status" value="1"/>
</dbReference>
<organism evidence="10 11">
    <name type="scientific">Lottia gigantea</name>
    <name type="common">Giant owl limpet</name>
    <dbReference type="NCBI Taxonomy" id="225164"/>
    <lineage>
        <taxon>Eukaryota</taxon>
        <taxon>Metazoa</taxon>
        <taxon>Spiralia</taxon>
        <taxon>Lophotrochozoa</taxon>
        <taxon>Mollusca</taxon>
        <taxon>Gastropoda</taxon>
        <taxon>Patellogastropoda</taxon>
        <taxon>Lottioidea</taxon>
        <taxon>Lottiidae</taxon>
        <taxon>Lottia</taxon>
    </lineage>
</organism>
<dbReference type="CTD" id="20251144"/>
<keyword evidence="2" id="KW-1003">Cell membrane</keyword>
<dbReference type="PANTHER" id="PTHR46605">
    <property type="entry name" value="TUMOR NECROSIS FACTOR RECEPTOR"/>
    <property type="match status" value="1"/>
</dbReference>
<dbReference type="EMBL" id="KB199990">
    <property type="protein sequence ID" value="ESP03504.1"/>
    <property type="molecule type" value="Genomic_DNA"/>
</dbReference>
<dbReference type="InterPro" id="IPR000488">
    <property type="entry name" value="Death_dom"/>
</dbReference>
<dbReference type="GO" id="GO:0006915">
    <property type="term" value="P:apoptotic process"/>
    <property type="evidence" value="ECO:0007669"/>
    <property type="project" value="UniProtKB-KW"/>
</dbReference>
<dbReference type="AlphaFoldDB" id="V4AHH4"/>
<keyword evidence="3 8" id="KW-0812">Transmembrane</keyword>
<dbReference type="InterPro" id="IPR011029">
    <property type="entry name" value="DEATH-like_dom_sf"/>
</dbReference>
<evidence type="ECO:0000256" key="6">
    <source>
        <dbReference type="ARBA" id="ARBA00023136"/>
    </source>
</evidence>
<dbReference type="Proteomes" id="UP000030746">
    <property type="component" value="Unassembled WGS sequence"/>
</dbReference>
<dbReference type="Gene3D" id="6.10.250.1780">
    <property type="match status" value="1"/>
</dbReference>
<evidence type="ECO:0000256" key="1">
    <source>
        <dbReference type="ARBA" id="ARBA00004162"/>
    </source>
</evidence>
<dbReference type="Pfam" id="PF00531">
    <property type="entry name" value="Death"/>
    <property type="match status" value="1"/>
</dbReference>
<feature type="transmembrane region" description="Helical" evidence="8">
    <location>
        <begin position="39"/>
        <end position="62"/>
    </location>
</feature>
<dbReference type="GO" id="GO:0015026">
    <property type="term" value="F:coreceptor activity"/>
    <property type="evidence" value="ECO:0007669"/>
    <property type="project" value="TreeGrafter"/>
</dbReference>
<evidence type="ECO:0000259" key="9">
    <source>
        <dbReference type="PROSITE" id="PS50017"/>
    </source>
</evidence>
<dbReference type="HOGENOM" id="CLU_1526903_0_0_1"/>
<evidence type="ECO:0000256" key="4">
    <source>
        <dbReference type="ARBA" id="ARBA00022703"/>
    </source>
</evidence>
<dbReference type="OrthoDB" id="10048028at2759"/>
<dbReference type="PROSITE" id="PS50017">
    <property type="entry name" value="DEATH_DOMAIN"/>
    <property type="match status" value="1"/>
</dbReference>
<protein>
    <recommendedName>
        <fullName evidence="9">Death domain-containing protein</fullName>
    </recommendedName>
</protein>
<dbReference type="KEGG" id="lgi:LOTGIDRAFT_239725"/>
<evidence type="ECO:0000313" key="11">
    <source>
        <dbReference type="Proteomes" id="UP000030746"/>
    </source>
</evidence>
<keyword evidence="6 8" id="KW-0472">Membrane</keyword>
<evidence type="ECO:0000256" key="2">
    <source>
        <dbReference type="ARBA" id="ARBA00022475"/>
    </source>
</evidence>
<evidence type="ECO:0000256" key="5">
    <source>
        <dbReference type="ARBA" id="ARBA00022989"/>
    </source>
</evidence>
<evidence type="ECO:0000256" key="8">
    <source>
        <dbReference type="SAM" id="Phobius"/>
    </source>
</evidence>
<evidence type="ECO:0000256" key="3">
    <source>
        <dbReference type="ARBA" id="ARBA00022692"/>
    </source>
</evidence>
<comment type="subcellular location">
    <subcellularLocation>
        <location evidence="1">Cell membrane</location>
        <topology evidence="1">Single-pass membrane protein</topology>
    </subcellularLocation>
</comment>
<keyword evidence="5 8" id="KW-1133">Transmembrane helix</keyword>
<evidence type="ECO:0000313" key="10">
    <source>
        <dbReference type="EMBL" id="ESP03504.1"/>
    </source>
</evidence>
<dbReference type="GO" id="GO:0048406">
    <property type="term" value="F:nerve growth factor binding"/>
    <property type="evidence" value="ECO:0007669"/>
    <property type="project" value="TreeGrafter"/>
</dbReference>
<dbReference type="InterPro" id="IPR041448">
    <property type="entry name" value="TNFR16_TM"/>
</dbReference>
<dbReference type="Gene3D" id="1.10.533.10">
    <property type="entry name" value="Death Domain, Fas"/>
    <property type="match status" value="1"/>
</dbReference>
<dbReference type="InterPro" id="IPR052302">
    <property type="entry name" value="Neurotrophin_rcpt-DD"/>
</dbReference>
<dbReference type="RefSeq" id="XP_009045809.1">
    <property type="nucleotide sequence ID" value="XM_009047561.1"/>
</dbReference>
<gene>
    <name evidence="10" type="ORF">LOTGIDRAFT_239725</name>
</gene>
<name>V4AHH4_LOTGI</name>
<dbReference type="SUPFAM" id="SSF47986">
    <property type="entry name" value="DEATH domain"/>
    <property type="match status" value="1"/>
</dbReference>
<keyword evidence="7" id="KW-0325">Glycoprotein</keyword>
<dbReference type="GeneID" id="20251144"/>
<proteinExistence type="predicted"/>
<dbReference type="GO" id="GO:0005886">
    <property type="term" value="C:plasma membrane"/>
    <property type="evidence" value="ECO:0007669"/>
    <property type="project" value="UniProtKB-SubCell"/>
</dbReference>
<keyword evidence="11" id="KW-1185">Reference proteome</keyword>
<sequence length="176" mass="19736">MKISLPIYRYSNEELAELDEGQSVQTEQSKKEGKDIDIIPLYCAILGAVVVGLLGYVIMVHYRRIKEKRLIREPHDDVEYSKASAGDSGICVEVDHQQKITPGFSTKKIANCELKSQRDSTTPLKQLLTEWSRNEAATVGILIQAMKNLGRHDVLPALNVYNSAELRPLMPQSNIV</sequence>
<feature type="domain" description="Death" evidence="9">
    <location>
        <begin position="103"/>
        <end position="162"/>
    </location>
</feature>
<accession>V4AHH4</accession>
<dbReference type="GO" id="GO:0007266">
    <property type="term" value="P:Rho protein signal transduction"/>
    <property type="evidence" value="ECO:0007669"/>
    <property type="project" value="TreeGrafter"/>
</dbReference>
<evidence type="ECO:0000256" key="7">
    <source>
        <dbReference type="ARBA" id="ARBA00023180"/>
    </source>
</evidence>
<dbReference type="GO" id="GO:0005035">
    <property type="term" value="F:death receptor activity"/>
    <property type="evidence" value="ECO:0007669"/>
    <property type="project" value="TreeGrafter"/>
</dbReference>
<dbReference type="GO" id="GO:0009986">
    <property type="term" value="C:cell surface"/>
    <property type="evidence" value="ECO:0007669"/>
    <property type="project" value="TreeGrafter"/>
</dbReference>
<dbReference type="PANTHER" id="PTHR46605:SF2">
    <property type="entry name" value="TNFR-CYS DOMAIN-CONTAINING PROTEIN"/>
    <property type="match status" value="1"/>
</dbReference>